<comment type="caution">
    <text evidence="9">The sequence shown here is derived from an EMBL/GenBank/DDBJ whole genome shotgun (WGS) entry which is preliminary data.</text>
</comment>
<dbReference type="GO" id="GO:0004662">
    <property type="term" value="F:CAAX-protein geranylgeranyltransferase activity"/>
    <property type="evidence" value="ECO:0007669"/>
    <property type="project" value="TreeGrafter"/>
</dbReference>
<reference evidence="9 10" key="1">
    <citation type="submission" date="2016-11" db="EMBL/GenBank/DDBJ databases">
        <title>Draft Genome Assembly of Colletotrichum chlorophyti a pathogen of herbaceous plants.</title>
        <authorList>
            <person name="Gan P."/>
            <person name="Narusaka M."/>
            <person name="Tsushima A."/>
            <person name="Narusaka Y."/>
            <person name="Takano Y."/>
            <person name="Shirasu K."/>
        </authorList>
    </citation>
    <scope>NUCLEOTIDE SEQUENCE [LARGE SCALE GENOMIC DNA]</scope>
    <source>
        <strain evidence="9 10">NTL11</strain>
    </source>
</reference>
<organism evidence="9 10">
    <name type="scientific">Colletotrichum chlorophyti</name>
    <dbReference type="NCBI Taxonomy" id="708187"/>
    <lineage>
        <taxon>Eukaryota</taxon>
        <taxon>Fungi</taxon>
        <taxon>Dikarya</taxon>
        <taxon>Ascomycota</taxon>
        <taxon>Pezizomycotina</taxon>
        <taxon>Sordariomycetes</taxon>
        <taxon>Hypocreomycetidae</taxon>
        <taxon>Glomerellales</taxon>
        <taxon>Glomerellaceae</taxon>
        <taxon>Colletotrichum</taxon>
    </lineage>
</organism>
<dbReference type="PANTHER" id="PTHR11774">
    <property type="entry name" value="GERANYLGERANYL TRANSFERASE TYPE BETA SUBUNIT"/>
    <property type="match status" value="1"/>
</dbReference>
<dbReference type="STRING" id="708187.A0A1Q8RSV1"/>
<dbReference type="PANTHER" id="PTHR11774:SF4">
    <property type="entry name" value="GERANYLGERANYL TRANSFERASE TYPE-1 SUBUNIT BETA"/>
    <property type="match status" value="1"/>
</dbReference>
<dbReference type="InterPro" id="IPR045089">
    <property type="entry name" value="PGGT1B-like"/>
</dbReference>
<evidence type="ECO:0000259" key="8">
    <source>
        <dbReference type="Pfam" id="PF00432"/>
    </source>
</evidence>
<evidence type="ECO:0000256" key="3">
    <source>
        <dbReference type="ARBA" id="ARBA00022602"/>
    </source>
</evidence>
<dbReference type="EMBL" id="MPGH01000097">
    <property type="protein sequence ID" value="OLN87398.1"/>
    <property type="molecule type" value="Genomic_DNA"/>
</dbReference>
<evidence type="ECO:0000256" key="1">
    <source>
        <dbReference type="ARBA" id="ARBA00001947"/>
    </source>
</evidence>
<keyword evidence="4 9" id="KW-0808">Transferase</keyword>
<keyword evidence="5" id="KW-0479">Metal-binding</keyword>
<evidence type="ECO:0000313" key="10">
    <source>
        <dbReference type="Proteomes" id="UP000186583"/>
    </source>
</evidence>
<proteinExistence type="inferred from homology"/>
<dbReference type="OrthoDB" id="24893at2759"/>
<feature type="domain" description="Prenyltransferase alpha-alpha toroid" evidence="8">
    <location>
        <begin position="9"/>
        <end position="411"/>
    </location>
</feature>
<evidence type="ECO:0000313" key="9">
    <source>
        <dbReference type="EMBL" id="OLN87398.1"/>
    </source>
</evidence>
<dbReference type="Pfam" id="PF00432">
    <property type="entry name" value="Prenyltrans"/>
    <property type="match status" value="1"/>
</dbReference>
<keyword evidence="6" id="KW-0677">Repeat</keyword>
<dbReference type="AlphaFoldDB" id="A0A1Q8RSV1"/>
<evidence type="ECO:0000256" key="7">
    <source>
        <dbReference type="ARBA" id="ARBA00022833"/>
    </source>
</evidence>
<evidence type="ECO:0000256" key="6">
    <source>
        <dbReference type="ARBA" id="ARBA00022737"/>
    </source>
</evidence>
<dbReference type="SUPFAM" id="SSF48239">
    <property type="entry name" value="Terpenoid cyclases/Protein prenyltransferases"/>
    <property type="match status" value="1"/>
</dbReference>
<keyword evidence="10" id="KW-1185">Reference proteome</keyword>
<evidence type="ECO:0000256" key="5">
    <source>
        <dbReference type="ARBA" id="ARBA00022723"/>
    </source>
</evidence>
<keyword evidence="7" id="KW-0862">Zinc</keyword>
<comment type="similarity">
    <text evidence="2">Belongs to the protein prenyltransferase subunit beta family.</text>
</comment>
<dbReference type="GO" id="GO:0046872">
    <property type="term" value="F:metal ion binding"/>
    <property type="evidence" value="ECO:0007669"/>
    <property type="project" value="UniProtKB-KW"/>
</dbReference>
<dbReference type="Proteomes" id="UP000186583">
    <property type="component" value="Unassembled WGS sequence"/>
</dbReference>
<accession>A0A1Q8RSV1</accession>
<dbReference type="GO" id="GO:0005953">
    <property type="term" value="C:CAAX-protein geranylgeranyltransferase complex"/>
    <property type="evidence" value="ECO:0007669"/>
    <property type="project" value="TreeGrafter"/>
</dbReference>
<dbReference type="InterPro" id="IPR001330">
    <property type="entry name" value="Prenyltrans"/>
</dbReference>
<sequence length="435" mass="47975">MAADGDIPLEKGRHIKYWQRCHKTFLPHQYTSHDSTRMALTFFILAALDILSPPPSEATPHLLTPADRADARNFVLSLQHPGGGFCGSPTHALPSELYAGWDFERGRPKARNSSSANVAATYFALLILAIVADGPEGGENAFAGVDRVATLQWLRRLQRADGSFGELVLDDGRVEGGRDMRLSYLAMTIRWILRGDMKEGDEDWVEDIDVDALVRHIRNGQSYDGGLAESSHQNESHAGYAWCAVSALCLLDRPPQQGAAAPHRGETLKRGVPDVSLLVKFLVYRQFEYLEKEDESEEEDANTATFTLPETLGQLSLDDNARFVGFNGRCNKVADTCYCWWVGGTLQMLGHDDLIDAKPSRRFLMNKAQHIIGGFSKYPGGPPDVYHGFLGLAALAIMGDTDLKPFDASLCATAETVDKIVAGRKGLEDLKKRRK</sequence>
<protein>
    <submittedName>
        <fullName evidence="9">Geranylgeranyl transferase type-1 subunit beta</fullName>
    </submittedName>
</protein>
<comment type="cofactor">
    <cofactor evidence="1">
        <name>Zn(2+)</name>
        <dbReference type="ChEBI" id="CHEBI:29105"/>
    </cofactor>
</comment>
<evidence type="ECO:0000256" key="2">
    <source>
        <dbReference type="ARBA" id="ARBA00010497"/>
    </source>
</evidence>
<dbReference type="Gene3D" id="1.50.10.20">
    <property type="match status" value="1"/>
</dbReference>
<dbReference type="InterPro" id="IPR008930">
    <property type="entry name" value="Terpenoid_cyclase/PrenylTrfase"/>
</dbReference>
<evidence type="ECO:0000256" key="4">
    <source>
        <dbReference type="ARBA" id="ARBA00022679"/>
    </source>
</evidence>
<keyword evidence="3" id="KW-0637">Prenyltransferase</keyword>
<gene>
    <name evidence="9" type="ORF">CCHL11_09577</name>
</gene>
<name>A0A1Q8RSV1_9PEZI</name>